<dbReference type="GO" id="GO:0016706">
    <property type="term" value="F:2-oxoglutarate-dependent dioxygenase activity"/>
    <property type="evidence" value="ECO:0007669"/>
    <property type="project" value="UniProtKB-ARBA"/>
</dbReference>
<name>A0A2A5WPL1_9GAMM</name>
<reference evidence="3 4" key="1">
    <citation type="submission" date="2017-08" db="EMBL/GenBank/DDBJ databases">
        <title>Fine stratification of microbial communities through a metagenomic profile of the photic zone.</title>
        <authorList>
            <person name="Haro-Moreno J.M."/>
            <person name="Lopez-Perez M."/>
            <person name="De La Torre J."/>
            <person name="Picazo A."/>
            <person name="Camacho A."/>
            <person name="Rodriguez-Valera F."/>
        </authorList>
    </citation>
    <scope>NUCLEOTIDE SEQUENCE [LARGE SCALE GENOMIC DNA]</scope>
    <source>
        <strain evidence="3">MED-G24</strain>
    </source>
</reference>
<dbReference type="PANTHER" id="PTHR20883">
    <property type="entry name" value="PHYTANOYL-COA DIOXYGENASE DOMAIN CONTAINING 1"/>
    <property type="match status" value="1"/>
</dbReference>
<gene>
    <name evidence="3" type="ORF">CNE99_07005</name>
</gene>
<evidence type="ECO:0000313" key="4">
    <source>
        <dbReference type="Proteomes" id="UP000219327"/>
    </source>
</evidence>
<dbReference type="Pfam" id="PF05721">
    <property type="entry name" value="PhyH"/>
    <property type="match status" value="1"/>
</dbReference>
<dbReference type="GO" id="GO:0005506">
    <property type="term" value="F:iron ion binding"/>
    <property type="evidence" value="ECO:0007669"/>
    <property type="project" value="UniProtKB-ARBA"/>
</dbReference>
<evidence type="ECO:0008006" key="5">
    <source>
        <dbReference type="Google" id="ProtNLM"/>
    </source>
</evidence>
<evidence type="ECO:0000256" key="1">
    <source>
        <dbReference type="ARBA" id="ARBA00001954"/>
    </source>
</evidence>
<organism evidence="3 4">
    <name type="scientific">OM182 bacterium MED-G24</name>
    <dbReference type="NCBI Taxonomy" id="1986255"/>
    <lineage>
        <taxon>Bacteria</taxon>
        <taxon>Pseudomonadati</taxon>
        <taxon>Pseudomonadota</taxon>
        <taxon>Gammaproteobacteria</taxon>
        <taxon>OMG group</taxon>
        <taxon>OM182 clade</taxon>
    </lineage>
</organism>
<accession>A0A2A5WPL1</accession>
<evidence type="ECO:0000313" key="3">
    <source>
        <dbReference type="EMBL" id="PDH38361.1"/>
    </source>
</evidence>
<dbReference type="PANTHER" id="PTHR20883:SF48">
    <property type="entry name" value="ECTOINE DIOXYGENASE"/>
    <property type="match status" value="1"/>
</dbReference>
<evidence type="ECO:0000256" key="2">
    <source>
        <dbReference type="SAM" id="MobiDB-lite"/>
    </source>
</evidence>
<dbReference type="Gene3D" id="2.60.120.620">
    <property type="entry name" value="q2cbj1_9rhob like domain"/>
    <property type="match status" value="1"/>
</dbReference>
<feature type="region of interest" description="Disordered" evidence="2">
    <location>
        <begin position="267"/>
        <end position="291"/>
    </location>
</feature>
<comment type="caution">
    <text evidence="3">The sequence shown here is derived from an EMBL/GenBank/DDBJ whole genome shotgun (WGS) entry which is preliminary data.</text>
</comment>
<protein>
    <recommendedName>
        <fullName evidence="5">Phytanoyl-CoA dioxygenase</fullName>
    </recommendedName>
</protein>
<dbReference type="AlphaFoldDB" id="A0A2A5WPL1"/>
<comment type="cofactor">
    <cofactor evidence="1">
        <name>Fe(2+)</name>
        <dbReference type="ChEBI" id="CHEBI:29033"/>
    </cofactor>
</comment>
<dbReference type="EMBL" id="NTKD01000037">
    <property type="protein sequence ID" value="PDH38361.1"/>
    <property type="molecule type" value="Genomic_DNA"/>
</dbReference>
<feature type="compositionally biased region" description="Basic and acidic residues" evidence="2">
    <location>
        <begin position="274"/>
        <end position="291"/>
    </location>
</feature>
<dbReference type="InterPro" id="IPR008775">
    <property type="entry name" value="Phytyl_CoA_dOase-like"/>
</dbReference>
<dbReference type="SUPFAM" id="SSF51197">
    <property type="entry name" value="Clavaminate synthase-like"/>
    <property type="match status" value="1"/>
</dbReference>
<proteinExistence type="predicted"/>
<sequence length="291" mass="32348">MSSQRPVPVTSFDQMRSDLDEWGYCLMADALSTAEVEEIKTRLLDQAEAERSTGVALRDGGPMPWQKDLPQRAPNQRVMNLLDKGEEFWQLLLHPIVDEVICHLLGENVISSSVTANITHPGSQPMPLHSDQGYVDVPITDAVVCNTMWMLSDYTAENGGTYLIPKSHLRNQIPDKPFDFTECISLEGPTGTACVFDGRVWHGTGPNTSKDDSRVGLLNYWCRPWLRQQENMAVSFSDETIAAMPEALLKRTGFLVHGTLGNIDPNPSIARPEGLIDRSQERIGRRSASEA</sequence>
<dbReference type="Proteomes" id="UP000219327">
    <property type="component" value="Unassembled WGS sequence"/>
</dbReference>